<keyword evidence="7" id="KW-1185">Reference proteome</keyword>
<dbReference type="Gene3D" id="3.40.50.720">
    <property type="entry name" value="NAD(P)-binding Rossmann-like Domain"/>
    <property type="match status" value="1"/>
</dbReference>
<dbReference type="InterPro" id="IPR036291">
    <property type="entry name" value="NAD(P)-bd_dom_sf"/>
</dbReference>
<gene>
    <name evidence="6" type="ORF">GCM10023175_10340</name>
</gene>
<dbReference type="NCBIfam" id="NF009467">
    <property type="entry name" value="PRK12826.1-3"/>
    <property type="match status" value="1"/>
</dbReference>
<evidence type="ECO:0000259" key="5">
    <source>
        <dbReference type="SMART" id="SM00822"/>
    </source>
</evidence>
<dbReference type="PANTHER" id="PTHR24321:SF8">
    <property type="entry name" value="ESTRADIOL 17-BETA-DEHYDROGENASE 8-RELATED"/>
    <property type="match status" value="1"/>
</dbReference>
<comment type="caution">
    <text evidence="6">The sequence shown here is derived from an EMBL/GenBank/DDBJ whole genome shotgun (WGS) entry which is preliminary data.</text>
</comment>
<dbReference type="InterPro" id="IPR057326">
    <property type="entry name" value="KR_dom"/>
</dbReference>
<dbReference type="NCBIfam" id="TIGR03971">
    <property type="entry name" value="SDR_subfam_1"/>
    <property type="match status" value="1"/>
</dbReference>
<evidence type="ECO:0000256" key="3">
    <source>
        <dbReference type="ARBA" id="ARBA00023027"/>
    </source>
</evidence>
<protein>
    <submittedName>
        <fullName evidence="6">Mycofactocin-coupled SDR family oxidoreductase</fullName>
    </submittedName>
</protein>
<keyword evidence="2" id="KW-0560">Oxidoreductase</keyword>
<organism evidence="6 7">
    <name type="scientific">Pseudonocardia xishanensis</name>
    <dbReference type="NCBI Taxonomy" id="630995"/>
    <lineage>
        <taxon>Bacteria</taxon>
        <taxon>Bacillati</taxon>
        <taxon>Actinomycetota</taxon>
        <taxon>Actinomycetes</taxon>
        <taxon>Pseudonocardiales</taxon>
        <taxon>Pseudonocardiaceae</taxon>
        <taxon>Pseudonocardia</taxon>
    </lineage>
</organism>
<feature type="domain" description="Ketoreductase" evidence="5">
    <location>
        <begin position="7"/>
        <end position="199"/>
    </location>
</feature>
<keyword evidence="3" id="KW-0520">NAD</keyword>
<dbReference type="RefSeq" id="WP_345413229.1">
    <property type="nucleotide sequence ID" value="NZ_BAABGT010000016.1"/>
</dbReference>
<dbReference type="SMART" id="SM00822">
    <property type="entry name" value="PKS_KR"/>
    <property type="match status" value="1"/>
</dbReference>
<dbReference type="InterPro" id="IPR002347">
    <property type="entry name" value="SDR_fam"/>
</dbReference>
<proteinExistence type="inferred from homology"/>
<evidence type="ECO:0000313" key="7">
    <source>
        <dbReference type="Proteomes" id="UP001501598"/>
    </source>
</evidence>
<evidence type="ECO:0000256" key="2">
    <source>
        <dbReference type="ARBA" id="ARBA00023002"/>
    </source>
</evidence>
<dbReference type="PRINTS" id="PR00080">
    <property type="entry name" value="SDRFAMILY"/>
</dbReference>
<comment type="similarity">
    <text evidence="1 4">Belongs to the short-chain dehydrogenases/reductases (SDR) family.</text>
</comment>
<dbReference type="Proteomes" id="UP001501598">
    <property type="component" value="Unassembled WGS sequence"/>
</dbReference>
<sequence>MGRMDGKVVLVTGAARGQGRSHALRLAEEGADIIAVDRCDGVPTIRYAMPDAADLAHTAALVEKLDRRIVTAVADVRDLAALIDAVQRGVEELGRLDVVVANAGVVGAGLSWELSEDQFDELVAINLGGVWRTVKAAVPHLIRQGDGGSIILTSSIAGMMGFGGYSHYSASKHGVIGLMRSLVNELSPYAVRVNTVNPTTVDTPMIQNDDFYSAFGATEQEQFADAFQTMHTLPVPWIEAADVSNAVLYLASDEARYVTGLVMNVDAGFVTKVG</sequence>
<dbReference type="SUPFAM" id="SSF51735">
    <property type="entry name" value="NAD(P)-binding Rossmann-fold domains"/>
    <property type="match status" value="1"/>
</dbReference>
<evidence type="ECO:0000256" key="1">
    <source>
        <dbReference type="ARBA" id="ARBA00006484"/>
    </source>
</evidence>
<reference evidence="7" key="1">
    <citation type="journal article" date="2019" name="Int. J. Syst. Evol. Microbiol.">
        <title>The Global Catalogue of Microorganisms (GCM) 10K type strain sequencing project: providing services to taxonomists for standard genome sequencing and annotation.</title>
        <authorList>
            <consortium name="The Broad Institute Genomics Platform"/>
            <consortium name="The Broad Institute Genome Sequencing Center for Infectious Disease"/>
            <person name="Wu L."/>
            <person name="Ma J."/>
        </authorList>
    </citation>
    <scope>NUCLEOTIDE SEQUENCE [LARGE SCALE GENOMIC DNA]</scope>
    <source>
        <strain evidence="7">JCM 17906</strain>
    </source>
</reference>
<dbReference type="InterPro" id="IPR023985">
    <property type="entry name" value="SDR_subfam_1"/>
</dbReference>
<name>A0ABP8RIU9_9PSEU</name>
<evidence type="ECO:0000313" key="6">
    <source>
        <dbReference type="EMBL" id="GAA4539290.1"/>
    </source>
</evidence>
<dbReference type="CDD" id="cd05233">
    <property type="entry name" value="SDR_c"/>
    <property type="match status" value="1"/>
</dbReference>
<dbReference type="PRINTS" id="PR00081">
    <property type="entry name" value="GDHRDH"/>
</dbReference>
<dbReference type="PANTHER" id="PTHR24321">
    <property type="entry name" value="DEHYDROGENASES, SHORT CHAIN"/>
    <property type="match status" value="1"/>
</dbReference>
<dbReference type="EMBL" id="BAABGT010000016">
    <property type="protein sequence ID" value="GAA4539290.1"/>
    <property type="molecule type" value="Genomic_DNA"/>
</dbReference>
<evidence type="ECO:0000256" key="4">
    <source>
        <dbReference type="RuleBase" id="RU000363"/>
    </source>
</evidence>
<dbReference type="Pfam" id="PF00106">
    <property type="entry name" value="adh_short"/>
    <property type="match status" value="1"/>
</dbReference>
<accession>A0ABP8RIU9</accession>